<proteinExistence type="predicted"/>
<evidence type="ECO:0008006" key="3">
    <source>
        <dbReference type="Google" id="ProtNLM"/>
    </source>
</evidence>
<evidence type="ECO:0000313" key="2">
    <source>
        <dbReference type="Proteomes" id="UP000306584"/>
    </source>
</evidence>
<dbReference type="EMBL" id="QZBD01000259">
    <property type="protein sequence ID" value="THY22629.1"/>
    <property type="molecule type" value="Genomic_DNA"/>
</dbReference>
<organism evidence="1 2">
    <name type="scientific">Aureobasidium pullulans</name>
    <name type="common">Black yeast</name>
    <name type="synonym">Pullularia pullulans</name>
    <dbReference type="NCBI Taxonomy" id="5580"/>
    <lineage>
        <taxon>Eukaryota</taxon>
        <taxon>Fungi</taxon>
        <taxon>Dikarya</taxon>
        <taxon>Ascomycota</taxon>
        <taxon>Pezizomycotina</taxon>
        <taxon>Dothideomycetes</taxon>
        <taxon>Dothideomycetidae</taxon>
        <taxon>Dothideales</taxon>
        <taxon>Saccotheciaceae</taxon>
        <taxon>Aureobasidium</taxon>
    </lineage>
</organism>
<evidence type="ECO:0000313" key="1">
    <source>
        <dbReference type="EMBL" id="THY22629.1"/>
    </source>
</evidence>
<gene>
    <name evidence="1" type="ORF">D6D01_06247</name>
</gene>
<dbReference type="AlphaFoldDB" id="A0A4S9L2A0"/>
<dbReference type="Proteomes" id="UP000306584">
    <property type="component" value="Unassembled WGS sequence"/>
</dbReference>
<protein>
    <recommendedName>
        <fullName evidence="3">F-box domain-containing protein</fullName>
    </recommendedName>
</protein>
<sequence>MLDDSPMASFTDLPPEVRVYVYHCLIVDPIRDKLRVVLTLKKDGKIVYSRTTEPSAPDEPVSTDIPPTPLETSVSHVDYVDLLSLATTNKTLYQEATPIMYKHCDLKFTFGDFISMATSPTLLHTFLNKFEPANFALFDRLTVVDGSRNMSAKDVKGVVDLANSKLPNLKFFSIESINPALEAWVDGESPSFVQDYLRLIVASRPVACLASGPVISIKPRLLFYFESGITSDDPDTHVGMTFMRCMILALTPDITAHKYWRRAFQIYHATAYEDGDYLQLTSALRSESGMSEDTAEGLSDMEANLIKYQKILTRAKHFSDCLETISAGLAGTL</sequence>
<reference evidence="1 2" key="1">
    <citation type="submission" date="2018-10" db="EMBL/GenBank/DDBJ databases">
        <title>Fifty Aureobasidium pullulans genomes reveal a recombining polyextremotolerant generalist.</title>
        <authorList>
            <person name="Gostincar C."/>
            <person name="Turk M."/>
            <person name="Zajc J."/>
            <person name="Gunde-Cimerman N."/>
        </authorList>
    </citation>
    <scope>NUCLEOTIDE SEQUENCE [LARGE SCALE GENOMIC DNA]</scope>
    <source>
        <strain evidence="1 2">EXF-6604</strain>
    </source>
</reference>
<comment type="caution">
    <text evidence="1">The sequence shown here is derived from an EMBL/GenBank/DDBJ whole genome shotgun (WGS) entry which is preliminary data.</text>
</comment>
<accession>A0A4S9L2A0</accession>
<name>A0A4S9L2A0_AURPU</name>